<dbReference type="Pfam" id="PF01594">
    <property type="entry name" value="AI-2E_transport"/>
    <property type="match status" value="1"/>
</dbReference>
<dbReference type="PANTHER" id="PTHR21716:SF4">
    <property type="entry name" value="TRANSMEMBRANE PROTEIN 245"/>
    <property type="match status" value="1"/>
</dbReference>
<accession>A0ABS5SGQ5</accession>
<comment type="subcellular location">
    <subcellularLocation>
        <location evidence="1">Membrane</location>
        <topology evidence="1">Multi-pass membrane protein</topology>
    </subcellularLocation>
</comment>
<evidence type="ECO:0000256" key="3">
    <source>
        <dbReference type="ARBA" id="ARBA00022692"/>
    </source>
</evidence>
<evidence type="ECO:0000256" key="1">
    <source>
        <dbReference type="ARBA" id="ARBA00004141"/>
    </source>
</evidence>
<feature type="transmembrane region" description="Helical" evidence="6">
    <location>
        <begin position="59"/>
        <end position="85"/>
    </location>
</feature>
<keyword evidence="3 6" id="KW-0812">Transmembrane</keyword>
<protein>
    <submittedName>
        <fullName evidence="7">AI-2E family transporter</fullName>
    </submittedName>
</protein>
<comment type="caution">
    <text evidence="7">The sequence shown here is derived from an EMBL/GenBank/DDBJ whole genome shotgun (WGS) entry which is preliminary data.</text>
</comment>
<feature type="transmembrane region" description="Helical" evidence="6">
    <location>
        <begin position="210"/>
        <end position="236"/>
    </location>
</feature>
<keyword evidence="4 6" id="KW-1133">Transmembrane helix</keyword>
<dbReference type="EMBL" id="JAHCVK010000011">
    <property type="protein sequence ID" value="MBT0654536.1"/>
    <property type="molecule type" value="Genomic_DNA"/>
</dbReference>
<organism evidence="7 8">
    <name type="scientific">Geomobilimonas luticola</name>
    <dbReference type="NCBI Taxonomy" id="1114878"/>
    <lineage>
        <taxon>Bacteria</taxon>
        <taxon>Pseudomonadati</taxon>
        <taxon>Thermodesulfobacteriota</taxon>
        <taxon>Desulfuromonadia</taxon>
        <taxon>Geobacterales</taxon>
        <taxon>Geobacteraceae</taxon>
        <taxon>Geomobilimonas</taxon>
    </lineage>
</organism>
<dbReference type="Proteomes" id="UP000756860">
    <property type="component" value="Unassembled WGS sequence"/>
</dbReference>
<name>A0ABS5SGQ5_9BACT</name>
<evidence type="ECO:0000313" key="7">
    <source>
        <dbReference type="EMBL" id="MBT0654536.1"/>
    </source>
</evidence>
<evidence type="ECO:0000256" key="5">
    <source>
        <dbReference type="ARBA" id="ARBA00023136"/>
    </source>
</evidence>
<keyword evidence="8" id="KW-1185">Reference proteome</keyword>
<dbReference type="RefSeq" id="WP_214176544.1">
    <property type="nucleotide sequence ID" value="NZ_JAHCVK010000011.1"/>
</dbReference>
<dbReference type="PANTHER" id="PTHR21716">
    <property type="entry name" value="TRANSMEMBRANE PROTEIN"/>
    <property type="match status" value="1"/>
</dbReference>
<gene>
    <name evidence="7" type="ORF">KI810_15905</name>
</gene>
<evidence type="ECO:0000256" key="4">
    <source>
        <dbReference type="ARBA" id="ARBA00022989"/>
    </source>
</evidence>
<feature type="transmembrane region" description="Helical" evidence="6">
    <location>
        <begin position="30"/>
        <end position="47"/>
    </location>
</feature>
<feature type="transmembrane region" description="Helical" evidence="6">
    <location>
        <begin position="242"/>
        <end position="264"/>
    </location>
</feature>
<feature type="transmembrane region" description="Helical" evidence="6">
    <location>
        <begin position="157"/>
        <end position="179"/>
    </location>
</feature>
<evidence type="ECO:0000256" key="2">
    <source>
        <dbReference type="ARBA" id="ARBA00009773"/>
    </source>
</evidence>
<dbReference type="InterPro" id="IPR002549">
    <property type="entry name" value="AI-2E-like"/>
</dbReference>
<keyword evidence="5 6" id="KW-0472">Membrane</keyword>
<reference evidence="7 8" key="1">
    <citation type="submission" date="2021-05" db="EMBL/GenBank/DDBJ databases">
        <title>The draft genome of Geobacter luticola JCM 17780.</title>
        <authorList>
            <person name="Xu Z."/>
            <person name="Masuda Y."/>
            <person name="Itoh H."/>
            <person name="Senoo K."/>
        </authorList>
    </citation>
    <scope>NUCLEOTIDE SEQUENCE [LARGE SCALE GENOMIC DNA]</scope>
    <source>
        <strain evidence="7 8">JCM 17780</strain>
    </source>
</reference>
<sequence length="364" mass="39860">MDRKVFFALVMFFLFALASTLVFKLLAPMFVPLGWALILGIVTFSLYEKLHRRLQGRDTVAAGVMTAGILLTLVIPFVGLSFFLVRQGVVAYQYLETATSQGGSGTVLESFARHPAVAPLVDTVWPYIEPLGIDLEGTIIPAAKKLASSFLGYATGMVANLFVFVFMLIIMLVVLFFIYRDGRRFQKRFWSVIPLKDAHRKKLEETVKKVVSAVIFGIFMTCLIQGMLGGLAFWFTGLPSPALFGAMMAACALIPLVGTALIWGPGALYLFVQGETVMAVVLVLWGFLVVGAIDNFIRPIFIVGKANLSLLLIFLGIFGGVISFGFIGIVVGPVILALFMELFDIYREELFPGNPADSETPEDV</sequence>
<comment type="similarity">
    <text evidence="2">Belongs to the autoinducer-2 exporter (AI-2E) (TC 2.A.86) family.</text>
</comment>
<evidence type="ECO:0000313" key="8">
    <source>
        <dbReference type="Proteomes" id="UP000756860"/>
    </source>
</evidence>
<feature type="transmembrane region" description="Helical" evidence="6">
    <location>
        <begin position="309"/>
        <end position="339"/>
    </location>
</feature>
<proteinExistence type="inferred from homology"/>
<feature type="transmembrane region" description="Helical" evidence="6">
    <location>
        <begin position="276"/>
        <end position="297"/>
    </location>
</feature>
<evidence type="ECO:0000256" key="6">
    <source>
        <dbReference type="SAM" id="Phobius"/>
    </source>
</evidence>